<proteinExistence type="predicted"/>
<dbReference type="EMBL" id="GL983984">
    <property type="protein sequence ID" value="EGR30522.1"/>
    <property type="molecule type" value="Genomic_DNA"/>
</dbReference>
<dbReference type="AlphaFoldDB" id="G0QW99"/>
<keyword evidence="1" id="KW-0812">Transmembrane</keyword>
<dbReference type="Proteomes" id="UP000008983">
    <property type="component" value="Unassembled WGS sequence"/>
</dbReference>
<dbReference type="InParanoid" id="G0QW99"/>
<feature type="transmembrane region" description="Helical" evidence="1">
    <location>
        <begin position="226"/>
        <end position="246"/>
    </location>
</feature>
<keyword evidence="1" id="KW-1133">Transmembrane helix</keyword>
<evidence type="ECO:0000313" key="3">
    <source>
        <dbReference type="Proteomes" id="UP000008983"/>
    </source>
</evidence>
<sequence length="274" mass="31004">MHNPKNTILLIRSKFLFSTETQTDPTAKNDKNKVAETPKIQIKASQLSHAQLIKKSLSLIPNVNEFKLANQQASPVISVKKQSPPSTHALQIIPTTIMQIPKILPSIKPQIPAPATTRRIAHIARSTQNQEAIMPYECEQSLASLLIFLTRELLCEVQISVIIKRTTDVNYPYYKHHIISPILIFTSKIESVTFALSSPFPNSIFSFITIQGTKNNIMQIIKFTTIYYILIQVATYVVLYGVFTNFSTIFTIQAIKPVNNTFKENIYRIKCKAI</sequence>
<evidence type="ECO:0000313" key="2">
    <source>
        <dbReference type="EMBL" id="EGR30522.1"/>
    </source>
</evidence>
<evidence type="ECO:0008006" key="4">
    <source>
        <dbReference type="Google" id="ProtNLM"/>
    </source>
</evidence>
<dbReference type="GeneID" id="14906619"/>
<gene>
    <name evidence="2" type="ORF">IMG5_130360</name>
</gene>
<keyword evidence="3" id="KW-1185">Reference proteome</keyword>
<evidence type="ECO:0000256" key="1">
    <source>
        <dbReference type="SAM" id="Phobius"/>
    </source>
</evidence>
<keyword evidence="1" id="KW-0472">Membrane</keyword>
<dbReference type="RefSeq" id="XP_004032109.1">
    <property type="nucleotide sequence ID" value="XM_004032061.1"/>
</dbReference>
<protein>
    <recommendedName>
        <fullName evidence="4">Transmembrane protein</fullName>
    </recommendedName>
</protein>
<accession>G0QW99</accession>
<name>G0QW99_ICHMU</name>
<organism evidence="2 3">
    <name type="scientific">Ichthyophthirius multifiliis</name>
    <name type="common">White spot disease agent</name>
    <name type="synonym">Ich</name>
    <dbReference type="NCBI Taxonomy" id="5932"/>
    <lineage>
        <taxon>Eukaryota</taxon>
        <taxon>Sar</taxon>
        <taxon>Alveolata</taxon>
        <taxon>Ciliophora</taxon>
        <taxon>Intramacronucleata</taxon>
        <taxon>Oligohymenophorea</taxon>
        <taxon>Hymenostomatida</taxon>
        <taxon>Ophryoglenina</taxon>
        <taxon>Ichthyophthirius</taxon>
    </lineage>
</organism>
<reference evidence="2 3" key="1">
    <citation type="submission" date="2011-07" db="EMBL/GenBank/DDBJ databases">
        <authorList>
            <person name="Coyne R."/>
            <person name="Brami D."/>
            <person name="Johnson J."/>
            <person name="Hostetler J."/>
            <person name="Hannick L."/>
            <person name="Clark T."/>
            <person name="Cassidy-Hanley D."/>
            <person name="Inman J."/>
        </authorList>
    </citation>
    <scope>NUCLEOTIDE SEQUENCE [LARGE SCALE GENOMIC DNA]</scope>
    <source>
        <strain evidence="2 3">G5</strain>
    </source>
</reference>